<organism evidence="2 3">
    <name type="scientific">Melghirimyces thermohalophilus</name>
    <dbReference type="NCBI Taxonomy" id="1236220"/>
    <lineage>
        <taxon>Bacteria</taxon>
        <taxon>Bacillati</taxon>
        <taxon>Bacillota</taxon>
        <taxon>Bacilli</taxon>
        <taxon>Bacillales</taxon>
        <taxon>Thermoactinomycetaceae</taxon>
        <taxon>Melghirimyces</taxon>
    </lineage>
</organism>
<dbReference type="SUPFAM" id="SSF51182">
    <property type="entry name" value="RmlC-like cupins"/>
    <property type="match status" value="1"/>
</dbReference>
<evidence type="ECO:0000313" key="2">
    <source>
        <dbReference type="EMBL" id="SDC40497.1"/>
    </source>
</evidence>
<dbReference type="PANTHER" id="PTHR43346:SF1">
    <property type="entry name" value="QUERCETIN 2,3-DIOXYGENASE-RELATED"/>
    <property type="match status" value="1"/>
</dbReference>
<evidence type="ECO:0000313" key="3">
    <source>
        <dbReference type="Proteomes" id="UP000199387"/>
    </source>
</evidence>
<dbReference type="GO" id="GO:0016853">
    <property type="term" value="F:isomerase activity"/>
    <property type="evidence" value="ECO:0007669"/>
    <property type="project" value="UniProtKB-KW"/>
</dbReference>
<dbReference type="Proteomes" id="UP000199387">
    <property type="component" value="Unassembled WGS sequence"/>
</dbReference>
<evidence type="ECO:0000259" key="1">
    <source>
        <dbReference type="Pfam" id="PF07883"/>
    </source>
</evidence>
<proteinExistence type="predicted"/>
<dbReference type="Pfam" id="PF07883">
    <property type="entry name" value="Cupin_2"/>
    <property type="match status" value="1"/>
</dbReference>
<dbReference type="Gene3D" id="2.60.120.10">
    <property type="entry name" value="Jelly Rolls"/>
    <property type="match status" value="1"/>
</dbReference>
<dbReference type="SUPFAM" id="SSF47240">
    <property type="entry name" value="Ferritin-like"/>
    <property type="match status" value="1"/>
</dbReference>
<dbReference type="CDD" id="cd02223">
    <property type="entry name" value="cupin_Bh2720-like"/>
    <property type="match status" value="1"/>
</dbReference>
<dbReference type="InterPro" id="IPR009078">
    <property type="entry name" value="Ferritin-like_SF"/>
</dbReference>
<keyword evidence="2" id="KW-0413">Isomerase</keyword>
<dbReference type="PANTHER" id="PTHR43346">
    <property type="entry name" value="LIGAND BINDING DOMAIN PROTEIN, PUTATIVE (AFU_ORTHOLOGUE AFUA_6G14370)-RELATED"/>
    <property type="match status" value="1"/>
</dbReference>
<gene>
    <name evidence="2" type="ORF">SAMN04488112_107147</name>
</gene>
<dbReference type="CDD" id="cd00657">
    <property type="entry name" value="Ferritin_like"/>
    <property type="match status" value="1"/>
</dbReference>
<sequence>MYPSSHPYIVNTPPFINHPNHSQQILEAILSGINREATAIDLYQRLAEAAPDHQQKRKLHQTLEDKKAHFHRLAELYTSWTGRTPRYDIDKITFHSYQEGLQKAYQKAAEDYEEYRKHLFLTQHSPFQGVFWNACHNEAKHANQLHIFSLHGEPNRKQDHGQNPFVININRAAKENNTYRTAIWTGKHLQVTLMSIDVGDDIGLEVHPDVDQFLRLEAGQGLVQMGSSREQLDFRARVSDNDAIMVPAGIWHNLINTGNQPLKLYTIYAPPEHPFGTVHRTKADAMEEEETEAHPY</sequence>
<protein>
    <submittedName>
        <fullName evidence="2">Mannose-6-phosphate isomerase, cupin superfamily</fullName>
    </submittedName>
</protein>
<dbReference type="InterPro" id="IPR052538">
    <property type="entry name" value="Flavonoid_dioxygenase-like"/>
</dbReference>
<dbReference type="InterPro" id="IPR012347">
    <property type="entry name" value="Ferritin-like"/>
</dbReference>
<dbReference type="InterPro" id="IPR011051">
    <property type="entry name" value="RmlC_Cupin_sf"/>
</dbReference>
<name>A0A1G6LC16_9BACL</name>
<dbReference type="EMBL" id="FMZA01000007">
    <property type="protein sequence ID" value="SDC40497.1"/>
    <property type="molecule type" value="Genomic_DNA"/>
</dbReference>
<dbReference type="InterPro" id="IPR014710">
    <property type="entry name" value="RmlC-like_jellyroll"/>
</dbReference>
<reference evidence="2 3" key="1">
    <citation type="submission" date="2016-10" db="EMBL/GenBank/DDBJ databases">
        <authorList>
            <person name="de Groot N.N."/>
        </authorList>
    </citation>
    <scope>NUCLEOTIDE SEQUENCE [LARGE SCALE GENOMIC DNA]</scope>
    <source>
        <strain evidence="2 3">DSM 45514</strain>
    </source>
</reference>
<dbReference type="Gene3D" id="1.20.1260.10">
    <property type="match status" value="1"/>
</dbReference>
<keyword evidence="3" id="KW-1185">Reference proteome</keyword>
<dbReference type="AlphaFoldDB" id="A0A1G6LC16"/>
<feature type="domain" description="Cupin type-2" evidence="1">
    <location>
        <begin position="193"/>
        <end position="268"/>
    </location>
</feature>
<dbReference type="STRING" id="1236220.SAMN04488112_107147"/>
<accession>A0A1G6LC16</accession>
<dbReference type="InterPro" id="IPR013096">
    <property type="entry name" value="Cupin_2"/>
</dbReference>